<dbReference type="Proteomes" id="UP001497700">
    <property type="component" value="Unassembled WGS sequence"/>
</dbReference>
<reference evidence="1 2" key="1">
    <citation type="journal article" date="2022" name="New Phytol.">
        <title>Ecological generalism drives hyperdiversity of secondary metabolite gene clusters in xylarialean endophytes.</title>
        <authorList>
            <person name="Franco M.E.E."/>
            <person name="Wisecaver J.H."/>
            <person name="Arnold A.E."/>
            <person name="Ju Y.M."/>
            <person name="Slot J.C."/>
            <person name="Ahrendt S."/>
            <person name="Moore L.P."/>
            <person name="Eastman K.E."/>
            <person name="Scott K."/>
            <person name="Konkel Z."/>
            <person name="Mondo S.J."/>
            <person name="Kuo A."/>
            <person name="Hayes R.D."/>
            <person name="Haridas S."/>
            <person name="Andreopoulos B."/>
            <person name="Riley R."/>
            <person name="LaButti K."/>
            <person name="Pangilinan J."/>
            <person name="Lipzen A."/>
            <person name="Amirebrahimi M."/>
            <person name="Yan J."/>
            <person name="Adam C."/>
            <person name="Keymanesh K."/>
            <person name="Ng V."/>
            <person name="Louie K."/>
            <person name="Northen T."/>
            <person name="Drula E."/>
            <person name="Henrissat B."/>
            <person name="Hsieh H.M."/>
            <person name="Youens-Clark K."/>
            <person name="Lutzoni F."/>
            <person name="Miadlikowska J."/>
            <person name="Eastwood D.C."/>
            <person name="Hamelin R.C."/>
            <person name="Grigoriev I.V."/>
            <person name="U'Ren J.M."/>
        </authorList>
    </citation>
    <scope>NUCLEOTIDE SEQUENCE [LARGE SCALE GENOMIC DNA]</scope>
    <source>
        <strain evidence="1 2">CBS 119005</strain>
    </source>
</reference>
<evidence type="ECO:0000313" key="2">
    <source>
        <dbReference type="Proteomes" id="UP001497700"/>
    </source>
</evidence>
<protein>
    <submittedName>
        <fullName evidence="1">FAD-binding domain-containing protein</fullName>
    </submittedName>
</protein>
<organism evidence="1 2">
    <name type="scientific">Hypoxylon rubiginosum</name>
    <dbReference type="NCBI Taxonomy" id="110542"/>
    <lineage>
        <taxon>Eukaryota</taxon>
        <taxon>Fungi</taxon>
        <taxon>Dikarya</taxon>
        <taxon>Ascomycota</taxon>
        <taxon>Pezizomycotina</taxon>
        <taxon>Sordariomycetes</taxon>
        <taxon>Xylariomycetidae</taxon>
        <taxon>Xylariales</taxon>
        <taxon>Hypoxylaceae</taxon>
        <taxon>Hypoxylon</taxon>
    </lineage>
</organism>
<proteinExistence type="predicted"/>
<gene>
    <name evidence="1" type="ORF">F4820DRAFT_434638</name>
</gene>
<evidence type="ECO:0000313" key="1">
    <source>
        <dbReference type="EMBL" id="KAI4861118.1"/>
    </source>
</evidence>
<comment type="caution">
    <text evidence="1">The sequence shown here is derived from an EMBL/GenBank/DDBJ whole genome shotgun (WGS) entry which is preliminary data.</text>
</comment>
<dbReference type="EMBL" id="MU393561">
    <property type="protein sequence ID" value="KAI4861118.1"/>
    <property type="molecule type" value="Genomic_DNA"/>
</dbReference>
<accession>A0ACB9YQ86</accession>
<name>A0ACB9YQ86_9PEZI</name>
<keyword evidence="2" id="KW-1185">Reference proteome</keyword>
<sequence length="526" mass="55898">MLANLPSRMLFLQLGLLALGAMALLSPSEFTEENKRELGHPRERAAGACTALAAALPGHVFWPASAQYLNQSQDVWSQTCVMTPLCVFEPSTVAALSQGLKLIRSARSQFAFRSGGHMPVPGAQSLNDGVMISASLFNANSLSADRSVASVGPGQTWMDVYEWLAPHGLAVNGGRFPSVGVGGLLVGGGMGYFSGSQGWAADNVVGWQVVLWNGTVLEVTADARDPHADLAWALKGGSNLFGLVTRFDLRTFPVTSAFGGLTIWSGEAGPDVLGSLASYMAPGGGVEDPDVHIDVFAGLSIANGTPTLSYYNIALYPGTDAGPAALENFTAISADMTVANGAAVQESWTAIPRQLDSFSTRALRNLFYAVSFEATAESIALYNRTVVDNAVAMLSGVQGLNTYAVYQPVSKKYLQASKDKGGNVLGLDPDVDGTFVAGIILSMWENAEDDAAVLEFSQVSAQQVREQTEALGLYNKFIYLGDSAQGQLPFGSYANGKNLPKLKAIRNRYDPNNFLERYLHRGFPLA</sequence>